<protein>
    <recommendedName>
        <fullName evidence="4">Transmembrane protein</fullName>
    </recommendedName>
</protein>
<proteinExistence type="predicted"/>
<evidence type="ECO:0000313" key="3">
    <source>
        <dbReference type="Proteomes" id="UP000243579"/>
    </source>
</evidence>
<comment type="caution">
    <text evidence="2">The sequence shown here is derived from an EMBL/GenBank/DDBJ whole genome shotgun (WGS) entry which is preliminary data.</text>
</comment>
<organism evidence="2 3">
    <name type="scientific">Achlya hypogyna</name>
    <name type="common">Oomycete</name>
    <name type="synonym">Protoachlya hypogyna</name>
    <dbReference type="NCBI Taxonomy" id="1202772"/>
    <lineage>
        <taxon>Eukaryota</taxon>
        <taxon>Sar</taxon>
        <taxon>Stramenopiles</taxon>
        <taxon>Oomycota</taxon>
        <taxon>Saprolegniomycetes</taxon>
        <taxon>Saprolegniales</taxon>
        <taxon>Achlyaceae</taxon>
        <taxon>Achlya</taxon>
    </lineage>
</organism>
<dbReference type="Proteomes" id="UP000243579">
    <property type="component" value="Unassembled WGS sequence"/>
</dbReference>
<evidence type="ECO:0000256" key="1">
    <source>
        <dbReference type="SAM" id="Phobius"/>
    </source>
</evidence>
<evidence type="ECO:0008006" key="4">
    <source>
        <dbReference type="Google" id="ProtNLM"/>
    </source>
</evidence>
<keyword evidence="1" id="KW-0812">Transmembrane</keyword>
<accession>A0A1V9Z197</accession>
<reference evidence="2 3" key="1">
    <citation type="journal article" date="2014" name="Genome Biol. Evol.">
        <title>The secreted proteins of Achlya hypogyna and Thraustotheca clavata identify the ancestral oomycete secretome and reveal gene acquisitions by horizontal gene transfer.</title>
        <authorList>
            <person name="Misner I."/>
            <person name="Blouin N."/>
            <person name="Leonard G."/>
            <person name="Richards T.A."/>
            <person name="Lane C.E."/>
        </authorList>
    </citation>
    <scope>NUCLEOTIDE SEQUENCE [LARGE SCALE GENOMIC DNA]</scope>
    <source>
        <strain evidence="2 3">ATCC 48635</strain>
    </source>
</reference>
<sequence>MPESAQPPRKSSKTRQGTPRTLALHKYVGGDTIKVSFNRRSLAICALFVLNLVLTPLVAYIFEPFSWASSDSYFGSLPHSPSPRWSATVVVDMQALTPFTATNASFYAMSVPIDDHACSFALLPRVPGVIYLPKDFGPRLLFDLCTNVTLNHIARAWTVTALSRPVSVSVAWSTQSEVVYLHVLPGASEMWVLLKLIWRLVLCMYIGKVLHTRFFRHVYHLYENLDLYPLSERSKGIKRYEILVGDPTAIVVSDPILCAGFCFDVLASADHTLQAVTRVLHPSSTGNFVLSSIYLSRHVWFSYAALLVLHSVLKRYRVLHWCVAQSTTILAIVVTVLLSAVANIALRWYPLVGVVNSLFCIFTTPVGGDYFNVEASPALLLTYAMLWTVPVLLGRRAPEPRPDAPELPMMFRSVTSIMSAGHQQRSIPLDILSLAQAARQPSATPIPALNPNDDHILAKFAFNDWKQIMWLWLCCPRQRNDADFCTGGSIYRLFEMDPSHQTLATINHRGTDCYVYSYIAADQLADVARVSLLGRLAIKGARQQRKIAVQARGMRDSVHGNVQRFAVGRVVLRKPTEKDENGSAGLIFGARNSPWVE</sequence>
<keyword evidence="3" id="KW-1185">Reference proteome</keyword>
<dbReference type="OrthoDB" id="74888at2759"/>
<gene>
    <name evidence="2" type="ORF">ACHHYP_04369</name>
</gene>
<dbReference type="AlphaFoldDB" id="A0A1V9Z197"/>
<keyword evidence="1" id="KW-0472">Membrane</keyword>
<name>A0A1V9Z197_ACHHY</name>
<evidence type="ECO:0000313" key="2">
    <source>
        <dbReference type="EMBL" id="OQR91789.1"/>
    </source>
</evidence>
<keyword evidence="1" id="KW-1133">Transmembrane helix</keyword>
<dbReference type="EMBL" id="JNBR01000501">
    <property type="protein sequence ID" value="OQR91789.1"/>
    <property type="molecule type" value="Genomic_DNA"/>
</dbReference>
<feature type="transmembrane region" description="Helical" evidence="1">
    <location>
        <begin position="42"/>
        <end position="62"/>
    </location>
</feature>